<organism evidence="6 9">
    <name type="scientific">Vibrio tubiashii ATCC 19109</name>
    <dbReference type="NCBI Taxonomy" id="1051646"/>
    <lineage>
        <taxon>Bacteria</taxon>
        <taxon>Pseudomonadati</taxon>
        <taxon>Pseudomonadota</taxon>
        <taxon>Gammaproteobacteria</taxon>
        <taxon>Vibrionales</taxon>
        <taxon>Vibrionaceae</taxon>
        <taxon>Vibrio</taxon>
        <taxon>Vibrio oreintalis group</taxon>
    </lineage>
</organism>
<dbReference type="Gene3D" id="1.10.150.130">
    <property type="match status" value="1"/>
</dbReference>
<dbReference type="InterPro" id="IPR053876">
    <property type="entry name" value="Phage_int_M"/>
</dbReference>
<accession>F9T4D8</accession>
<dbReference type="Gene3D" id="1.10.443.10">
    <property type="entry name" value="Intergrase catalytic core"/>
    <property type="match status" value="1"/>
</dbReference>
<dbReference type="PANTHER" id="PTHR30629">
    <property type="entry name" value="PROPHAGE INTEGRASE"/>
    <property type="match status" value="1"/>
</dbReference>
<dbReference type="InterPro" id="IPR010998">
    <property type="entry name" value="Integrase_recombinase_N"/>
</dbReference>
<evidence type="ECO:0000313" key="9">
    <source>
        <dbReference type="Proteomes" id="UP000030071"/>
    </source>
</evidence>
<proteinExistence type="inferred from homology"/>
<dbReference type="GeneID" id="23443842"/>
<protein>
    <submittedName>
        <fullName evidence="6 7">Integrase</fullName>
    </submittedName>
</protein>
<dbReference type="Pfam" id="PF22022">
    <property type="entry name" value="Phage_int_M"/>
    <property type="match status" value="1"/>
</dbReference>
<sequence>MAKTTSYLSDKQLKSAKPKSKEYVLTDVNSLRLRITPNGVKRWLVNYKDPVSDKRTNLSLGTYPIITLATARKLTMEVQELIALGISPKEHREAKKREQQSISEHTLFNVASQWFELKKDAVTVDYATDIWRSFEMYFFPKFGDTPISELTAPNVIMALRPIEARGNLETVKRLVQRINEVMTYAVNCGLVFSNPLAGIKEAFKKPKKQHMATLTPEELPELMNALATASIKKVTRSLIEWQLHTMTRPAEAAGARWEEINLEERIWTIPPARMKKGREHRIPLTDEAVAILEYLQPISGHREFIFPSDRDPKKHCNSQTANMALKRMGFANRLVSHGLRSIASTTLNEQGFEPDLIEVALAHVDKNQIRSAYNRTDFLDRRRPMMSWWSGHIITASQGSLSVTGTKQLKVVTS</sequence>
<dbReference type="HOGENOM" id="CLU_027562_0_0_6"/>
<dbReference type="RefSeq" id="WP_004744372.1">
    <property type="nucleotide sequence ID" value="NZ_AFWI01000124.1"/>
</dbReference>
<evidence type="ECO:0000256" key="1">
    <source>
        <dbReference type="ARBA" id="ARBA00008857"/>
    </source>
</evidence>
<dbReference type="PATRIC" id="fig|1051646.9.peg.742"/>
<evidence type="ECO:0000256" key="3">
    <source>
        <dbReference type="ARBA" id="ARBA00023125"/>
    </source>
</evidence>
<dbReference type="CDD" id="cd00801">
    <property type="entry name" value="INT_P4_C"/>
    <property type="match status" value="1"/>
</dbReference>
<gene>
    <name evidence="6" type="ORF">IX91_03830</name>
    <name evidence="7" type="ORF">VITU9109_08812</name>
</gene>
<dbReference type="SUPFAM" id="SSF56349">
    <property type="entry name" value="DNA breaking-rejoining enzymes"/>
    <property type="match status" value="1"/>
</dbReference>
<keyword evidence="4" id="KW-0233">DNA recombination</keyword>
<dbReference type="AlphaFoldDB" id="F9T4D8"/>
<dbReference type="Pfam" id="PF13356">
    <property type="entry name" value="Arm-DNA-bind_3"/>
    <property type="match status" value="1"/>
</dbReference>
<evidence type="ECO:0000256" key="2">
    <source>
        <dbReference type="ARBA" id="ARBA00022908"/>
    </source>
</evidence>
<reference evidence="6 9" key="3">
    <citation type="submission" date="2014-08" db="EMBL/GenBank/DDBJ databases">
        <title>First Complete Genome Sequence of the Shellfish Pathogen Vibrio tubiashii.</title>
        <authorList>
            <person name="Richards G.P."/>
            <person name="Needleman D.S."/>
            <person name="Watson M.A."/>
            <person name="Bono J.L."/>
        </authorList>
    </citation>
    <scope>NUCLEOTIDE SEQUENCE [LARGE SCALE GENOMIC DNA]</scope>
    <source>
        <strain evidence="6 9">ATCC 19109</strain>
    </source>
</reference>
<dbReference type="NCBIfam" id="NF007246">
    <property type="entry name" value="PRK09692.1"/>
    <property type="match status" value="1"/>
</dbReference>
<dbReference type="GO" id="GO:0006310">
    <property type="term" value="P:DNA recombination"/>
    <property type="evidence" value="ECO:0007669"/>
    <property type="project" value="UniProtKB-KW"/>
</dbReference>
<dbReference type="EMBL" id="CP009354">
    <property type="protein sequence ID" value="AIW13336.1"/>
    <property type="molecule type" value="Genomic_DNA"/>
</dbReference>
<dbReference type="KEGG" id="vtu:IX91_03830"/>
<comment type="similarity">
    <text evidence="1">Belongs to the 'phage' integrase family.</text>
</comment>
<keyword evidence="8" id="KW-1185">Reference proteome</keyword>
<evidence type="ECO:0000259" key="5">
    <source>
        <dbReference type="PROSITE" id="PS51898"/>
    </source>
</evidence>
<evidence type="ECO:0000256" key="4">
    <source>
        <dbReference type="ARBA" id="ARBA00023172"/>
    </source>
</evidence>
<dbReference type="Proteomes" id="UP000003836">
    <property type="component" value="Unassembled WGS sequence"/>
</dbReference>
<dbReference type="InterPro" id="IPR013762">
    <property type="entry name" value="Integrase-like_cat_sf"/>
</dbReference>
<dbReference type="Gene3D" id="3.30.160.390">
    <property type="entry name" value="Integrase, DNA-binding domain"/>
    <property type="match status" value="1"/>
</dbReference>
<dbReference type="Proteomes" id="UP000030071">
    <property type="component" value="Chromosome 1"/>
</dbReference>
<dbReference type="PANTHER" id="PTHR30629:SF6">
    <property type="entry name" value="PROPHAGE INTEGRASE INTA-RELATED"/>
    <property type="match status" value="1"/>
</dbReference>
<feature type="domain" description="Tyr recombinase" evidence="5">
    <location>
        <begin position="209"/>
        <end position="386"/>
    </location>
</feature>
<dbReference type="InterPro" id="IPR025166">
    <property type="entry name" value="Integrase_DNA_bind_dom"/>
</dbReference>
<dbReference type="GO" id="GO:0015074">
    <property type="term" value="P:DNA integration"/>
    <property type="evidence" value="ECO:0007669"/>
    <property type="project" value="UniProtKB-KW"/>
</dbReference>
<evidence type="ECO:0000313" key="6">
    <source>
        <dbReference type="EMBL" id="AIW13336.1"/>
    </source>
</evidence>
<dbReference type="InterPro" id="IPR050808">
    <property type="entry name" value="Phage_Integrase"/>
</dbReference>
<reference evidence="7 8" key="2">
    <citation type="journal article" date="2012" name="Int. J. Syst. Evol. Microbiol.">
        <title>Vibrio caribbeanicus sp. nov., isolated from the marine sponge Scleritoderma cyanea.</title>
        <authorList>
            <person name="Hoffmann M."/>
            <person name="Monday S.R."/>
            <person name="Allard M.W."/>
            <person name="Strain E.A."/>
            <person name="Whittaker P."/>
            <person name="Naum M."/>
            <person name="McCarthy P.J."/>
            <person name="Lopez J.V."/>
            <person name="Fischer M."/>
            <person name="Brown E.W."/>
        </authorList>
    </citation>
    <scope>NUCLEOTIDE SEQUENCE [LARGE SCALE GENOMIC DNA]</scope>
    <source>
        <strain evidence="7 8">ATCC 19109</strain>
    </source>
</reference>
<reference evidence="7" key="1">
    <citation type="submission" date="2011-08" db="EMBL/GenBank/DDBJ databases">
        <authorList>
            <person name="Hoffman M."/>
            <person name="Strain E.A."/>
            <person name="Brown E."/>
            <person name="Allard M.W."/>
        </authorList>
    </citation>
    <scope>NUCLEOTIDE SEQUENCE</scope>
    <source>
        <strain evidence="7">ATCC 19109</strain>
    </source>
</reference>
<dbReference type="eggNOG" id="COG0582">
    <property type="taxonomic scope" value="Bacteria"/>
</dbReference>
<dbReference type="GO" id="GO:0003677">
    <property type="term" value="F:DNA binding"/>
    <property type="evidence" value="ECO:0007669"/>
    <property type="project" value="UniProtKB-KW"/>
</dbReference>
<keyword evidence="3" id="KW-0238">DNA-binding</keyword>
<keyword evidence="2" id="KW-0229">DNA integration</keyword>
<dbReference type="EMBL" id="AFWI01000124">
    <property type="protein sequence ID" value="EGU56049.1"/>
    <property type="molecule type" value="Genomic_DNA"/>
</dbReference>
<dbReference type="InterPro" id="IPR011010">
    <property type="entry name" value="DNA_brk_join_enz"/>
</dbReference>
<dbReference type="STRING" id="1051646.IX91_03830"/>
<dbReference type="PROSITE" id="PS51898">
    <property type="entry name" value="TYR_RECOMBINASE"/>
    <property type="match status" value="1"/>
</dbReference>
<evidence type="ECO:0000313" key="8">
    <source>
        <dbReference type="Proteomes" id="UP000003836"/>
    </source>
</evidence>
<dbReference type="InterPro" id="IPR002104">
    <property type="entry name" value="Integrase_catalytic"/>
</dbReference>
<dbReference type="InterPro" id="IPR038488">
    <property type="entry name" value="Integrase_DNA-bd_sf"/>
</dbReference>
<evidence type="ECO:0000313" key="7">
    <source>
        <dbReference type="EMBL" id="EGU56049.1"/>
    </source>
</evidence>
<dbReference type="Pfam" id="PF00589">
    <property type="entry name" value="Phage_integrase"/>
    <property type="match status" value="1"/>
</dbReference>
<name>F9T4D8_9VIBR</name>